<dbReference type="KEGG" id="sfc:Spiaf_1455"/>
<evidence type="ECO:0008006" key="5">
    <source>
        <dbReference type="Google" id="ProtNLM"/>
    </source>
</evidence>
<evidence type="ECO:0000256" key="1">
    <source>
        <dbReference type="SAM" id="MobiDB-lite"/>
    </source>
</evidence>
<name>H9UJ25_SPIAZ</name>
<sequence>MTLLTRGTRRCCALTLCALALAGAGIAPARGSEVNWSRLLVPGILVPEDEEALFTYDVDDAEVSLLMSGTWRASSGFGLGFRRQPAELGDRTLFGTRLPGFSPSPLENQVQTITSVWIENRYFLSTELHGNAEARSFLIGYRGTKDEVLQSAVLGYGPFTFPGYPGLTADPGTDSTAGLMLHFLTPDWENHTRLTVHSGGWDQRYFASSGEIQPDTITLRRTREPREFVLPDAGAPLEDLRVWVQDPNGSLTAVSVGSSESEIPVRRAREGQDYRLSLDQQVLQVFNEGAVLLYYRAASNGNVYEIGDSALGSAAVYDFTAPGWPQRGPQQQPDSADFGWDSEDWEAYLERHGLQPRQFRYSVRDGGTMIAENALLLHLPGRYSPFGRYNRFPSQADLPETGYLNAVLSPGDTPTALRVAADNGSLALSWSGVSPREPGWRYPLYWFPDVLHGGPSGIYPEVTILPEPTGERESAPIKLPVDLLPGSLQVFRNGRITSAYRYDAASSTLELYPALLPDEVLLVRFYRAGDEGSPLLQFRSGLRGQTGNRTNWSVTQQGYWGFSDEQDRQTQPRTARTHAELNYRDQRHAWHSSLQLSLGSISPGQDARLIAWDGMRSVNFPPQGVRMAAPPGDVAASLDQPDGFAATLLRHSTRGELRYRITPLLRGDYLEYPSLALSGVTIDPGYRSTDGDLAGPYLARPVIGGSTESDPWAVIEYALGDGADWVGAQLLRHSMQDIAEADLLELSVVHRLEDPEVTHSPRVLLQFGRPAEDLDNDGTLDSGSNGIPFSTADGRVLLGSRHAALAGLASGSPTVSEDWGRSGSLDPGMPPSQWVPELSFDITDQLATTAEGDSAATVQLDFSQLSSAARRQLQQATGVRVLVVRDSDSTMDPEAGILALGNWRSRRLPIGDLSTGLSTETTGNRLIVRYDPAGYDPGDADTAPPYYLSGPITASRDQLGREAVFTLHGDSAQTVSGRIQLYSPDGSSSTSSFVLLPNETRRVRVPIQLRSGAPQSYRIELTPDDPEQGFVVGIEEPSLEGSRTEAEAGISASYRYAAPGQHLAGPLHSPQLELAARARASGSPGEDSALLTGEMESGAGIAVGPFRIAGSAAATYNHQGAPELRLIEAAHSLAAPLANPENDLVIPRMGAAATRSPSSTGVLADEPGLHFLDSYRMAGTDGDSRRRRLHLWARQDLRDLPLRITTGGEAAITPDRLRQSWILFSGLGRSDRPLLGLEVHWQQHSGYQGSNDAYQQYPGQALQDYQLLMHPAPDVHERILRQQLQSSIPLQQNGQLAGSLQLGSRSYGSPELPGTATERQADAVIETRIASPEYGPLDLQLSYELQRGFDVKRPAGDTAFPDGWQGVAGETAQAFSLLSPYRQLIWQVPGLDMSPGLSLQLDENDNAVEVRYQHAIGVNRSPAASRLDLWLPQALELKLERRLQESPTVSRDRRIIELNSRYRATNMFGRTGAAPYFSWYDIDDYIGTFRTRLELPQQLLLIQPRLYSRFVRSERIELNLEQRWETRLLLEQRQHDWRSDSSARLRFWQEITTTWSLLPEGQLQQGPDLTVRLDNSGDQSLAAVFLGYHVSVQRDSNLSIGADLQLGSQRRRIDSIEEAFWDTGITASLYAEISW</sequence>
<dbReference type="STRING" id="889378.Spiaf_1455"/>
<dbReference type="PATRIC" id="fig|889378.3.peg.1448"/>
<feature type="signal peptide" evidence="2">
    <location>
        <begin position="1"/>
        <end position="29"/>
    </location>
</feature>
<protein>
    <recommendedName>
        <fullName evidence="5">Cell surface protein SprA</fullName>
    </recommendedName>
</protein>
<proteinExistence type="predicted"/>
<gene>
    <name evidence="3" type="ordered locus">Spiaf_1455</name>
</gene>
<evidence type="ECO:0000313" key="4">
    <source>
        <dbReference type="Proteomes" id="UP000007383"/>
    </source>
</evidence>
<dbReference type="HOGENOM" id="CLU_243024_0_0_12"/>
<evidence type="ECO:0000313" key="3">
    <source>
        <dbReference type="EMBL" id="AFG37518.1"/>
    </source>
</evidence>
<accession>H9UJ25</accession>
<keyword evidence="4" id="KW-1185">Reference proteome</keyword>
<feature type="region of interest" description="Disordered" evidence="1">
    <location>
        <begin position="809"/>
        <end position="833"/>
    </location>
</feature>
<feature type="chain" id="PRO_5003623398" description="Cell surface protein SprA" evidence="2">
    <location>
        <begin position="30"/>
        <end position="1635"/>
    </location>
</feature>
<keyword evidence="2" id="KW-0732">Signal</keyword>
<dbReference type="OrthoDB" id="9808813at2"/>
<dbReference type="RefSeq" id="WP_014455502.1">
    <property type="nucleotide sequence ID" value="NC_017098.1"/>
</dbReference>
<organism evidence="3 4">
    <name type="scientific">Spirochaeta africana (strain ATCC 700263 / DSM 8902 / Z-7692)</name>
    <dbReference type="NCBI Taxonomy" id="889378"/>
    <lineage>
        <taxon>Bacteria</taxon>
        <taxon>Pseudomonadati</taxon>
        <taxon>Spirochaetota</taxon>
        <taxon>Spirochaetia</taxon>
        <taxon>Spirochaetales</taxon>
        <taxon>Spirochaetaceae</taxon>
        <taxon>Spirochaeta</taxon>
    </lineage>
</organism>
<dbReference type="EMBL" id="CP003282">
    <property type="protein sequence ID" value="AFG37518.1"/>
    <property type="molecule type" value="Genomic_DNA"/>
</dbReference>
<evidence type="ECO:0000256" key="2">
    <source>
        <dbReference type="SAM" id="SignalP"/>
    </source>
</evidence>
<dbReference type="Proteomes" id="UP000007383">
    <property type="component" value="Chromosome"/>
</dbReference>
<reference evidence="4" key="1">
    <citation type="journal article" date="2013" name="Stand. Genomic Sci.">
        <title>Complete genome sequence of the halophilic bacterium Spirochaeta africana type strain (Z-7692(T)) from the alkaline Lake Magadi in the East African Rift.</title>
        <authorList>
            <person name="Liolos K."/>
            <person name="Abt B."/>
            <person name="Scheuner C."/>
            <person name="Teshima H."/>
            <person name="Held B."/>
            <person name="Lapidus A."/>
            <person name="Nolan M."/>
            <person name="Lucas S."/>
            <person name="Deshpande S."/>
            <person name="Cheng J.F."/>
            <person name="Tapia R."/>
            <person name="Goodwin L.A."/>
            <person name="Pitluck S."/>
            <person name="Pagani I."/>
            <person name="Ivanova N."/>
            <person name="Mavromatis K."/>
            <person name="Mikhailova N."/>
            <person name="Huntemann M."/>
            <person name="Pati A."/>
            <person name="Chen A."/>
            <person name="Palaniappan K."/>
            <person name="Land M."/>
            <person name="Rohde M."/>
            <person name="Tindall B.J."/>
            <person name="Detter J.C."/>
            <person name="Goker M."/>
            <person name="Bristow J."/>
            <person name="Eisen J.A."/>
            <person name="Markowitz V."/>
            <person name="Hugenholtz P."/>
            <person name="Woyke T."/>
            <person name="Klenk H.P."/>
            <person name="Kyrpides N.C."/>
        </authorList>
    </citation>
    <scope>NUCLEOTIDE SEQUENCE</scope>
    <source>
        <strain evidence="4">ATCC 700263 / DSM 8902 / Z-7692</strain>
    </source>
</reference>